<proteinExistence type="predicted"/>
<reference evidence="2 3" key="1">
    <citation type="submission" date="2024-04" db="EMBL/GenBank/DDBJ databases">
        <title>Phyllosticta paracitricarpa is synonymous to the EU quarantine fungus P. citricarpa based on phylogenomic analyses.</title>
        <authorList>
            <consortium name="Lawrence Berkeley National Laboratory"/>
            <person name="Van Ingen-Buijs V.A."/>
            <person name="Van Westerhoven A.C."/>
            <person name="Haridas S."/>
            <person name="Skiadas P."/>
            <person name="Martin F."/>
            <person name="Groenewald J.Z."/>
            <person name="Crous P.W."/>
            <person name="Seidl M.F."/>
        </authorList>
    </citation>
    <scope>NUCLEOTIDE SEQUENCE [LARGE SCALE GENOMIC DNA]</scope>
    <source>
        <strain evidence="2 3">CBS 123374</strain>
    </source>
</reference>
<comment type="caution">
    <text evidence="2">The sequence shown here is derived from an EMBL/GenBank/DDBJ whole genome shotgun (WGS) entry which is preliminary data.</text>
</comment>
<feature type="compositionally biased region" description="Low complexity" evidence="1">
    <location>
        <begin position="139"/>
        <end position="156"/>
    </location>
</feature>
<dbReference type="Proteomes" id="UP001492380">
    <property type="component" value="Unassembled WGS sequence"/>
</dbReference>
<dbReference type="EMBL" id="JBBWRZ010000006">
    <property type="protein sequence ID" value="KAK8233841.1"/>
    <property type="molecule type" value="Genomic_DNA"/>
</dbReference>
<evidence type="ECO:0000313" key="2">
    <source>
        <dbReference type="EMBL" id="KAK8233841.1"/>
    </source>
</evidence>
<protein>
    <submittedName>
        <fullName evidence="2">Uncharacterized protein</fullName>
    </submittedName>
</protein>
<evidence type="ECO:0000313" key="3">
    <source>
        <dbReference type="Proteomes" id="UP001492380"/>
    </source>
</evidence>
<gene>
    <name evidence="2" type="ORF">HDK90DRAFT_279494</name>
</gene>
<accession>A0ABR1YMW0</accession>
<sequence>MPLLGAPMSNVCIQFNPRLGMGLVHTIRLDFRKDSLNDGSGVNQCVRAMTNASTAADWRGPIIAYIMGGEGRTQDRMLDMSLSDFGTVVDYFKSFMDENEETKLSNELLETQFGFQTMSLNPTNQGTSTKDPGSKESTSKNNNSNDLTSNNSTSKDSTSKDSASEDNASKKTSSEDTASKKTSNKDTVVGVRINSNGDFQLFHRPMFESVEVPLSDPIFEGRIGKERWTSDIAHLLGIPLLTRQYPKPPEWSPFGLNDNQQATFLHLNCKDRPGELFGWGWVPEAWQAAAGSTLVIRQDGKPLHPLHIEALAEYCATRVQSLFETALERSPSKNANDPRTMAIRNAALAQITREDFELNIWPEALVRNRQEGGAPVESPFDI</sequence>
<keyword evidence="3" id="KW-1185">Reference proteome</keyword>
<feature type="compositionally biased region" description="Basic and acidic residues" evidence="1">
    <location>
        <begin position="157"/>
        <end position="179"/>
    </location>
</feature>
<feature type="region of interest" description="Disordered" evidence="1">
    <location>
        <begin position="118"/>
        <end position="184"/>
    </location>
</feature>
<organism evidence="2 3">
    <name type="scientific">Phyllosticta capitalensis</name>
    <dbReference type="NCBI Taxonomy" id="121624"/>
    <lineage>
        <taxon>Eukaryota</taxon>
        <taxon>Fungi</taxon>
        <taxon>Dikarya</taxon>
        <taxon>Ascomycota</taxon>
        <taxon>Pezizomycotina</taxon>
        <taxon>Dothideomycetes</taxon>
        <taxon>Dothideomycetes incertae sedis</taxon>
        <taxon>Botryosphaeriales</taxon>
        <taxon>Phyllostictaceae</taxon>
        <taxon>Phyllosticta</taxon>
    </lineage>
</organism>
<feature type="compositionally biased region" description="Polar residues" evidence="1">
    <location>
        <begin position="118"/>
        <end position="131"/>
    </location>
</feature>
<name>A0ABR1YMW0_9PEZI</name>
<evidence type="ECO:0000256" key="1">
    <source>
        <dbReference type="SAM" id="MobiDB-lite"/>
    </source>
</evidence>